<name>A0A6P1M7Z2_9BACT</name>
<evidence type="ECO:0000313" key="4">
    <source>
        <dbReference type="Proteomes" id="UP000464954"/>
    </source>
</evidence>
<protein>
    <submittedName>
        <fullName evidence="3">DUF362 domain-containing protein</fullName>
    </submittedName>
</protein>
<accession>A0A6P1M7Z2</accession>
<proteinExistence type="predicted"/>
<gene>
    <name evidence="3" type="ORF">GT409_11240</name>
</gene>
<feature type="chain" id="PRO_5026854171" evidence="1">
    <location>
        <begin position="30"/>
        <end position="303"/>
    </location>
</feature>
<evidence type="ECO:0000256" key="1">
    <source>
        <dbReference type="SAM" id="SignalP"/>
    </source>
</evidence>
<organism evidence="3 4">
    <name type="scientific">Tichowtungia aerotolerans</name>
    <dbReference type="NCBI Taxonomy" id="2697043"/>
    <lineage>
        <taxon>Bacteria</taxon>
        <taxon>Pseudomonadati</taxon>
        <taxon>Kiritimatiellota</taxon>
        <taxon>Tichowtungiia</taxon>
        <taxon>Tichowtungiales</taxon>
        <taxon>Tichowtungiaceae</taxon>
        <taxon>Tichowtungia</taxon>
    </lineage>
</organism>
<reference evidence="3 4" key="1">
    <citation type="submission" date="2020-01" db="EMBL/GenBank/DDBJ databases">
        <title>Ponticoccus aerotolerans gen. nov., sp. nov., an anaerobic bacterium and proposal of Ponticoccusceae fam. nov., Ponticoccusles ord. nov. and Ponticoccuse classis nov. in the phylum Kiritimatiellaeota.</title>
        <authorList>
            <person name="Zhou L.Y."/>
            <person name="Du Z.J."/>
        </authorList>
    </citation>
    <scope>NUCLEOTIDE SEQUENCE [LARGE SCALE GENOMIC DNA]</scope>
    <source>
        <strain evidence="3 4">S-5007</strain>
    </source>
</reference>
<dbReference type="Pfam" id="PF04015">
    <property type="entry name" value="DUF362"/>
    <property type="match status" value="1"/>
</dbReference>
<evidence type="ECO:0000313" key="3">
    <source>
        <dbReference type="EMBL" id="QHI69997.1"/>
    </source>
</evidence>
<keyword evidence="4" id="KW-1185">Reference proteome</keyword>
<dbReference type="Proteomes" id="UP000464954">
    <property type="component" value="Chromosome"/>
</dbReference>
<feature type="domain" description="DUF362" evidence="2">
    <location>
        <begin position="69"/>
        <end position="266"/>
    </location>
</feature>
<dbReference type="InterPro" id="IPR006311">
    <property type="entry name" value="TAT_signal"/>
</dbReference>
<dbReference type="AlphaFoldDB" id="A0A6P1M7Z2"/>
<sequence length="303" mass="33072">MKNSSRRTFMKTGAAGSALLAASPAVLNAAPAEKTDVWIFEGADNRALMEACMKTIFENGGFGPNAKKVALKVNAAWDRTPEQAANTHPELVDVFLEKSIESGVKVVMPENPCHRPEKSFVTSGLQATAEKHGVEMVDLKGKRNKDEFVEVDIPNGAELKTEKVARDFLDADAVVNMPIAKHHGGAKLSICMKNWMGAVEGRKLWHVKGLHQCIADFSTFMKPTWAIVDATCCMTSKGPQGPSEDMIHPQQVILSKDQVAADTVTALLFHDDPLAEVNYLQIAHDMGIGETDVNNMNIHRIKV</sequence>
<feature type="signal peptide" evidence="1">
    <location>
        <begin position="1"/>
        <end position="29"/>
    </location>
</feature>
<dbReference type="EMBL" id="CP047593">
    <property type="protein sequence ID" value="QHI69997.1"/>
    <property type="molecule type" value="Genomic_DNA"/>
</dbReference>
<dbReference type="PROSITE" id="PS51318">
    <property type="entry name" value="TAT"/>
    <property type="match status" value="1"/>
</dbReference>
<keyword evidence="1" id="KW-0732">Signal</keyword>
<dbReference type="RefSeq" id="WP_160629176.1">
    <property type="nucleotide sequence ID" value="NZ_CP047593.1"/>
</dbReference>
<dbReference type="InterPro" id="IPR007160">
    <property type="entry name" value="DUF362"/>
</dbReference>
<evidence type="ECO:0000259" key="2">
    <source>
        <dbReference type="Pfam" id="PF04015"/>
    </source>
</evidence>
<dbReference type="KEGG" id="taer:GT409_11240"/>